<organism evidence="2 3">
    <name type="scientific">Paenibacillus sepulcri</name>
    <dbReference type="NCBI Taxonomy" id="359917"/>
    <lineage>
        <taxon>Bacteria</taxon>
        <taxon>Bacillati</taxon>
        <taxon>Bacillota</taxon>
        <taxon>Bacilli</taxon>
        <taxon>Bacillales</taxon>
        <taxon>Paenibacillaceae</taxon>
        <taxon>Paenibacillus</taxon>
    </lineage>
</organism>
<dbReference type="EMBL" id="JAHZIK010002574">
    <property type="protein sequence ID" value="MBW7460950.1"/>
    <property type="molecule type" value="Genomic_DNA"/>
</dbReference>
<sequence length="246" mass="28085">PLGGEPDVPGAEYGFYKSRIGQERVGVSYRKSSYNGWVYTSIVSIDELNKEARDIGWFTLYLCLGILAAALLISYLGSRKMYRPIRNLYEIVRNSPDTDRTTATSDEFVLINERFRGLLQQESRLLQEVQGQSRNVKEYFVFKLFQSDMTKTEIRDRLLLFGDPLNWSGMCVMAVQIDTLSDTRFREQDMDLLLFAVNNIVAELVAAERRLPPVVMGESQITLLGGTESDPLRFKDQLDSLAQQIM</sequence>
<gene>
    <name evidence="2" type="ORF">K0U00_43535</name>
</gene>
<name>A0ABS7CJ66_9BACL</name>
<evidence type="ECO:0000256" key="1">
    <source>
        <dbReference type="SAM" id="Phobius"/>
    </source>
</evidence>
<feature type="non-terminal residue" evidence="2">
    <location>
        <position position="1"/>
    </location>
</feature>
<reference evidence="2 3" key="1">
    <citation type="submission" date="2021-07" db="EMBL/GenBank/DDBJ databases">
        <title>Paenibacillus radiodurans sp. nov., isolated from the southeastern edge of Tengger Desert.</title>
        <authorList>
            <person name="Zhang G."/>
        </authorList>
    </citation>
    <scope>NUCLEOTIDE SEQUENCE [LARGE SCALE GENOMIC DNA]</scope>
    <source>
        <strain evidence="2 3">CCM 7311</strain>
    </source>
</reference>
<accession>A0ABS7CJ66</accession>
<protein>
    <submittedName>
        <fullName evidence="2">AraC family transcriptional regulator</fullName>
    </submittedName>
</protein>
<keyword evidence="3" id="KW-1185">Reference proteome</keyword>
<dbReference type="Proteomes" id="UP001519887">
    <property type="component" value="Unassembled WGS sequence"/>
</dbReference>
<comment type="caution">
    <text evidence="2">The sequence shown here is derived from an EMBL/GenBank/DDBJ whole genome shotgun (WGS) entry which is preliminary data.</text>
</comment>
<feature type="transmembrane region" description="Helical" evidence="1">
    <location>
        <begin position="55"/>
        <end position="76"/>
    </location>
</feature>
<proteinExistence type="predicted"/>
<feature type="non-terminal residue" evidence="2">
    <location>
        <position position="246"/>
    </location>
</feature>
<evidence type="ECO:0000313" key="2">
    <source>
        <dbReference type="EMBL" id="MBW7460950.1"/>
    </source>
</evidence>
<keyword evidence="1" id="KW-0472">Membrane</keyword>
<keyword evidence="1" id="KW-0812">Transmembrane</keyword>
<keyword evidence="1" id="KW-1133">Transmembrane helix</keyword>
<evidence type="ECO:0000313" key="3">
    <source>
        <dbReference type="Proteomes" id="UP001519887"/>
    </source>
</evidence>